<dbReference type="InterPro" id="IPR044859">
    <property type="entry name" value="Allene_oxi_cyc_Dirigent"/>
</dbReference>
<dbReference type="InterPro" id="IPR004265">
    <property type="entry name" value="Dirigent"/>
</dbReference>
<evidence type="ECO:0000256" key="4">
    <source>
        <dbReference type="RuleBase" id="RU363099"/>
    </source>
</evidence>
<evidence type="ECO:0000256" key="2">
    <source>
        <dbReference type="ARBA" id="ARBA00011738"/>
    </source>
</evidence>
<keyword evidence="4" id="KW-0052">Apoplast</keyword>
<accession>A0ABR0QDY4</accession>
<dbReference type="Pfam" id="PF03018">
    <property type="entry name" value="Dirigent"/>
    <property type="match status" value="1"/>
</dbReference>
<dbReference type="PANTHER" id="PTHR10797">
    <property type="entry name" value="CCR4-NOT TRANSCRIPTION COMPLEX SUBUNIT"/>
    <property type="match status" value="1"/>
</dbReference>
<evidence type="ECO:0000313" key="6">
    <source>
        <dbReference type="Proteomes" id="UP001358586"/>
    </source>
</evidence>
<evidence type="ECO:0000256" key="1">
    <source>
        <dbReference type="ARBA" id="ARBA00010746"/>
    </source>
</evidence>
<dbReference type="SUPFAM" id="SSF53098">
    <property type="entry name" value="Ribonuclease H-like"/>
    <property type="match status" value="1"/>
</dbReference>
<dbReference type="InterPro" id="IPR039637">
    <property type="entry name" value="CNOT7/CNOT8/Pop2"/>
</dbReference>
<organism evidence="5 6">
    <name type="scientific">Gossypium arboreum</name>
    <name type="common">Tree cotton</name>
    <name type="synonym">Gossypium nanking</name>
    <dbReference type="NCBI Taxonomy" id="29729"/>
    <lineage>
        <taxon>Eukaryota</taxon>
        <taxon>Viridiplantae</taxon>
        <taxon>Streptophyta</taxon>
        <taxon>Embryophyta</taxon>
        <taxon>Tracheophyta</taxon>
        <taxon>Spermatophyta</taxon>
        <taxon>Magnoliopsida</taxon>
        <taxon>eudicotyledons</taxon>
        <taxon>Gunneridae</taxon>
        <taxon>Pentapetalae</taxon>
        <taxon>rosids</taxon>
        <taxon>malvids</taxon>
        <taxon>Malvales</taxon>
        <taxon>Malvaceae</taxon>
        <taxon>Malvoideae</taxon>
        <taxon>Gossypium</taxon>
    </lineage>
</organism>
<dbReference type="EMBL" id="JARKNE010000004">
    <property type="protein sequence ID" value="KAK5837229.1"/>
    <property type="molecule type" value="Genomic_DNA"/>
</dbReference>
<sequence length="410" mass="45859">MDTEFPGTIFKPDKKFVQLGNPEVNYRFMKVNVDAMKIIQLGLTLSDSEGNLPDFGTSFCYIWEFNFKDFDIGKDHYDKESIKLLRQQGINFTKNKEKGICSRDFGMMFLTSGLGFSELTWVTFHSGYDFGFLLKILTQHPLPPDLKSFMRHLTYYFGCKIFDIKYGFKIFNLHGGLEKVAKTLNVARVTGLSHQAGSDSLLILRCFIQIKDTKAFKQLLKSHSPLPMERNMILAWILSLSTAMAVARCQDYYSHGGPYVPPPQKVTYLHFFLHDTESGNNPSAVTIVSPNTTTSTGFGGVIAFDDPLTVGPDITSEVIGNAQGLWVSTGKDVLTLMAYLDIGFTKGEFNGSSISVLSRNPITESERELAVVGGKGKFRMAKGYAQLKTYSVNFKTGDAIVEYNVTVIHY</sequence>
<keyword evidence="3 4" id="KW-0964">Secreted</keyword>
<comment type="subcellular location">
    <subcellularLocation>
        <location evidence="4">Secreted</location>
        <location evidence="4">Extracellular space</location>
        <location evidence="4">Apoplast</location>
    </subcellularLocation>
</comment>
<name>A0ABR0QDY4_GOSAR</name>
<dbReference type="InterPro" id="IPR036397">
    <property type="entry name" value="RNaseH_sf"/>
</dbReference>
<dbReference type="Gene3D" id="3.30.420.10">
    <property type="entry name" value="Ribonuclease H-like superfamily/Ribonuclease H"/>
    <property type="match status" value="1"/>
</dbReference>
<keyword evidence="6" id="KW-1185">Reference proteome</keyword>
<comment type="caution">
    <text evidence="5">The sequence shown here is derived from an EMBL/GenBank/DDBJ whole genome shotgun (WGS) entry which is preliminary data.</text>
</comment>
<comment type="subunit">
    <text evidence="2 4">Homodimer.</text>
</comment>
<comment type="function">
    <text evidence="4">Dirigent proteins impart stereoselectivity on the phenoxy radical-coupling reaction, yielding optically active lignans from two molecules of coniferyl alcohol in the biosynthesis of lignans, flavonolignans, and alkaloids and thus plays a central role in plant secondary metabolism.</text>
</comment>
<comment type="similarity">
    <text evidence="1 4">Belongs to the plant dirigent protein family.</text>
</comment>
<evidence type="ECO:0000313" key="5">
    <source>
        <dbReference type="EMBL" id="KAK5837229.1"/>
    </source>
</evidence>
<dbReference type="InterPro" id="IPR012337">
    <property type="entry name" value="RNaseH-like_sf"/>
</dbReference>
<reference evidence="5 6" key="1">
    <citation type="submission" date="2023-03" db="EMBL/GenBank/DDBJ databases">
        <title>WGS of Gossypium arboreum.</title>
        <authorList>
            <person name="Yu D."/>
        </authorList>
    </citation>
    <scope>NUCLEOTIDE SEQUENCE [LARGE SCALE GENOMIC DNA]</scope>
    <source>
        <tissue evidence="5">Leaf</tissue>
    </source>
</reference>
<dbReference type="Gene3D" id="2.40.480.10">
    <property type="entry name" value="Allene oxide cyclase-like"/>
    <property type="match status" value="1"/>
</dbReference>
<proteinExistence type="inferred from homology"/>
<gene>
    <name evidence="5" type="ORF">PVK06_013039</name>
</gene>
<evidence type="ECO:0000256" key="3">
    <source>
        <dbReference type="ARBA" id="ARBA00022525"/>
    </source>
</evidence>
<dbReference type="Proteomes" id="UP001358586">
    <property type="component" value="Chromosome 4"/>
</dbReference>
<protein>
    <recommendedName>
        <fullName evidence="4">Dirigent protein</fullName>
    </recommendedName>
</protein>